<dbReference type="SUPFAM" id="SSF51445">
    <property type="entry name" value="(Trans)glycosidases"/>
    <property type="match status" value="1"/>
</dbReference>
<feature type="non-terminal residue" evidence="1">
    <location>
        <position position="1"/>
    </location>
</feature>
<evidence type="ECO:0000313" key="1">
    <source>
        <dbReference type="EMBL" id="AIA93413.1"/>
    </source>
</evidence>
<dbReference type="InterPro" id="IPR001360">
    <property type="entry name" value="Glyco_hydro_1"/>
</dbReference>
<accession>A0A060C9V1</accession>
<dbReference type="GO" id="GO:0005975">
    <property type="term" value="P:carbohydrate metabolic process"/>
    <property type="evidence" value="ECO:0007669"/>
    <property type="project" value="InterPro"/>
</dbReference>
<proteinExistence type="predicted"/>
<name>A0A060C9V1_9ACTN</name>
<dbReference type="EMBL" id="KF126071">
    <property type="protein sequence ID" value="AIA93413.1"/>
    <property type="molecule type" value="Genomic_DNA"/>
</dbReference>
<dbReference type="AlphaFoldDB" id="A0A060C9V1"/>
<reference evidence="1" key="1">
    <citation type="journal article" date="2013" name="Environ. Microbiol.">
        <title>Seasonally variable intestinal metagenomes of the red palm weevil (Rhynchophorus ferrugineus).</title>
        <authorList>
            <person name="Jia S."/>
            <person name="Zhang X."/>
            <person name="Zhang G."/>
            <person name="Yin A."/>
            <person name="Zhang S."/>
            <person name="Li F."/>
            <person name="Wang L."/>
            <person name="Zhao D."/>
            <person name="Yun Q."/>
            <person name="Tala"/>
            <person name="Wang J."/>
            <person name="Sun G."/>
            <person name="Baabdullah M."/>
            <person name="Yu X."/>
            <person name="Hu S."/>
            <person name="Al-Mssallem I.S."/>
            <person name="Yu J."/>
        </authorList>
    </citation>
    <scope>NUCLEOTIDE SEQUENCE</scope>
</reference>
<sequence>FVTLYHFSAPLWFAAAGGWHASDAVERFTAYLTALLPVLRHGVEGIVTINEPNMVAVLSRVLSGQVSFGDTEDGLLPAPDQYVVSALVTAHHTGVDLLHRELPGVPIGWSVANQCVQSLGAGAERADRYREAIEDQFIRSAAHDDFIGVQSYTRTLFGPTASRCARSRRRSRQ</sequence>
<feature type="non-terminal residue" evidence="1">
    <location>
        <position position="173"/>
    </location>
</feature>
<organism evidence="1">
    <name type="scientific">uncultured Streptomyces sp</name>
    <dbReference type="NCBI Taxonomy" id="174707"/>
    <lineage>
        <taxon>Bacteria</taxon>
        <taxon>Bacillati</taxon>
        <taxon>Actinomycetota</taxon>
        <taxon>Actinomycetes</taxon>
        <taxon>Kitasatosporales</taxon>
        <taxon>Streptomycetaceae</taxon>
        <taxon>Streptomyces</taxon>
        <taxon>environmental samples</taxon>
    </lineage>
</organism>
<protein>
    <submittedName>
        <fullName evidence="1">CAZy families GH1 protein</fullName>
    </submittedName>
</protein>
<dbReference type="GO" id="GO:0004553">
    <property type="term" value="F:hydrolase activity, hydrolyzing O-glycosyl compounds"/>
    <property type="evidence" value="ECO:0007669"/>
    <property type="project" value="InterPro"/>
</dbReference>
<dbReference type="InterPro" id="IPR017853">
    <property type="entry name" value="GH"/>
</dbReference>
<dbReference type="Gene3D" id="3.20.20.80">
    <property type="entry name" value="Glycosidases"/>
    <property type="match status" value="1"/>
</dbReference>
<dbReference type="Pfam" id="PF00232">
    <property type="entry name" value="Glyco_hydro_1"/>
    <property type="match status" value="1"/>
</dbReference>